<protein>
    <submittedName>
        <fullName evidence="1">Uncharacterized protein</fullName>
    </submittedName>
</protein>
<name>A0A4C1UP55_EUMVA</name>
<dbReference type="Proteomes" id="UP000299102">
    <property type="component" value="Unassembled WGS sequence"/>
</dbReference>
<evidence type="ECO:0000313" key="1">
    <source>
        <dbReference type="EMBL" id="GBP28253.1"/>
    </source>
</evidence>
<comment type="caution">
    <text evidence="1">The sequence shown here is derived from an EMBL/GenBank/DDBJ whole genome shotgun (WGS) entry which is preliminary data.</text>
</comment>
<reference evidence="1 2" key="1">
    <citation type="journal article" date="2019" name="Commun. Biol.">
        <title>The bagworm genome reveals a unique fibroin gene that provides high tensile strength.</title>
        <authorList>
            <person name="Kono N."/>
            <person name="Nakamura H."/>
            <person name="Ohtoshi R."/>
            <person name="Tomita M."/>
            <person name="Numata K."/>
            <person name="Arakawa K."/>
        </authorList>
    </citation>
    <scope>NUCLEOTIDE SEQUENCE [LARGE SCALE GENOMIC DNA]</scope>
</reference>
<accession>A0A4C1UP55</accession>
<sequence length="142" mass="16979">MLLGCLREFLCIVKIKCCPTKIYGPDRIRPIKELMRLEGEKKKKIPRYKGLLSYERKRNFVLRDERKKISNYLTRRPFADENEQTSRQREVTSALLASWERIGYLMERNRVNGWSCRGVGHRHFHSLNKTQQRKLPLHVPIL</sequence>
<proteinExistence type="predicted"/>
<dbReference type="AlphaFoldDB" id="A0A4C1UP55"/>
<gene>
    <name evidence="1" type="ORF">EVAR_19103_1</name>
</gene>
<keyword evidence="2" id="KW-1185">Reference proteome</keyword>
<evidence type="ECO:0000313" key="2">
    <source>
        <dbReference type="Proteomes" id="UP000299102"/>
    </source>
</evidence>
<dbReference type="EMBL" id="BGZK01000204">
    <property type="protein sequence ID" value="GBP28253.1"/>
    <property type="molecule type" value="Genomic_DNA"/>
</dbReference>
<organism evidence="1 2">
    <name type="scientific">Eumeta variegata</name>
    <name type="common">Bagworm moth</name>
    <name type="synonym">Eumeta japonica</name>
    <dbReference type="NCBI Taxonomy" id="151549"/>
    <lineage>
        <taxon>Eukaryota</taxon>
        <taxon>Metazoa</taxon>
        <taxon>Ecdysozoa</taxon>
        <taxon>Arthropoda</taxon>
        <taxon>Hexapoda</taxon>
        <taxon>Insecta</taxon>
        <taxon>Pterygota</taxon>
        <taxon>Neoptera</taxon>
        <taxon>Endopterygota</taxon>
        <taxon>Lepidoptera</taxon>
        <taxon>Glossata</taxon>
        <taxon>Ditrysia</taxon>
        <taxon>Tineoidea</taxon>
        <taxon>Psychidae</taxon>
        <taxon>Oiketicinae</taxon>
        <taxon>Eumeta</taxon>
    </lineage>
</organism>